<dbReference type="Pfam" id="PF24469">
    <property type="entry name" value="F54D1_6_C"/>
    <property type="match status" value="1"/>
</dbReference>
<keyword evidence="2" id="KW-0472">Membrane</keyword>
<accession>A0A915PAV3</accession>
<dbReference type="Proteomes" id="UP000887560">
    <property type="component" value="Unplaced"/>
</dbReference>
<evidence type="ECO:0000313" key="4">
    <source>
        <dbReference type="Proteomes" id="UP000887560"/>
    </source>
</evidence>
<feature type="domain" description="F54D1.6-like C-terminal Sushi-like" evidence="3">
    <location>
        <begin position="216"/>
        <end position="233"/>
    </location>
</feature>
<feature type="transmembrane region" description="Helical" evidence="2">
    <location>
        <begin position="240"/>
        <end position="262"/>
    </location>
</feature>
<reference evidence="5" key="1">
    <citation type="submission" date="2022-11" db="UniProtKB">
        <authorList>
            <consortium name="WormBaseParasite"/>
        </authorList>
    </citation>
    <scope>IDENTIFICATION</scope>
</reference>
<evidence type="ECO:0000256" key="1">
    <source>
        <dbReference type="SAM" id="MobiDB-lite"/>
    </source>
</evidence>
<dbReference type="WBParaSite" id="scf7180000423917.g11820">
    <property type="protein sequence ID" value="scf7180000423917.g11820"/>
    <property type="gene ID" value="scf7180000423917.g11820"/>
</dbReference>
<protein>
    <recommendedName>
        <fullName evidence="3">F54D1.6-like C-terminal Sushi-like domain-containing protein</fullName>
    </recommendedName>
</protein>
<name>A0A915PAV3_9BILA</name>
<evidence type="ECO:0000313" key="5">
    <source>
        <dbReference type="WBParaSite" id="scf7180000423917.g11820"/>
    </source>
</evidence>
<proteinExistence type="predicted"/>
<keyword evidence="2" id="KW-1133">Transmembrane helix</keyword>
<dbReference type="AlphaFoldDB" id="A0A915PAV3"/>
<evidence type="ECO:0000256" key="2">
    <source>
        <dbReference type="SAM" id="Phobius"/>
    </source>
</evidence>
<keyword evidence="2" id="KW-0812">Transmembrane</keyword>
<keyword evidence="4" id="KW-1185">Reference proteome</keyword>
<evidence type="ECO:0000259" key="3">
    <source>
        <dbReference type="Pfam" id="PF24469"/>
    </source>
</evidence>
<feature type="region of interest" description="Disordered" evidence="1">
    <location>
        <begin position="295"/>
        <end position="315"/>
    </location>
</feature>
<sequence>MCTINTFENDDSYFYHFEIPKVVETELKWKKECFKKNMMKTDQLTNKNCTFTGAEFHGDKEVLVHNGKDIGLFEVDINQSKTWQQLHVDHAIAKGGPTELREHLIDIAKNGAVLFKLLMRGYKHLFLNTSGFIQRDVRFIRGLYCVEKMARDLQEKYAGYTRTRHAEDIYEAMDKVETLKRKMSGLVESLKNNPNSVEIGKFQEMRMNIKKGILTYPNSYRFEWNKGGQPWCRSREMDNMLTWLLGILGTVGIILVVVLLFLSCWCIKVKRRQDQVNAVGGPLPGKFAVGSITSLEPPPNLNEENAPQMEETSTAMPEGILGLNTSV</sequence>
<organism evidence="4 5">
    <name type="scientific">Meloidogyne floridensis</name>
    <dbReference type="NCBI Taxonomy" id="298350"/>
    <lineage>
        <taxon>Eukaryota</taxon>
        <taxon>Metazoa</taxon>
        <taxon>Ecdysozoa</taxon>
        <taxon>Nematoda</taxon>
        <taxon>Chromadorea</taxon>
        <taxon>Rhabditida</taxon>
        <taxon>Tylenchina</taxon>
        <taxon>Tylenchomorpha</taxon>
        <taxon>Tylenchoidea</taxon>
        <taxon>Meloidogynidae</taxon>
        <taxon>Meloidogyninae</taxon>
        <taxon>Meloidogyne</taxon>
    </lineage>
</organism>
<dbReference type="InterPro" id="IPR057017">
    <property type="entry name" value="F54D1_6-like_C"/>
</dbReference>